<dbReference type="STRING" id="13370.A0A448YHP6"/>
<feature type="compositionally biased region" description="Basic and acidic residues" evidence="6">
    <location>
        <begin position="7"/>
        <end position="21"/>
    </location>
</feature>
<feature type="domain" description="Major facilitator superfamily (MFS) profile" evidence="8">
    <location>
        <begin position="57"/>
        <end position="395"/>
    </location>
</feature>
<evidence type="ECO:0000259" key="8">
    <source>
        <dbReference type="PROSITE" id="PS50850"/>
    </source>
</evidence>
<comment type="subcellular location">
    <subcellularLocation>
        <location evidence="1">Membrane</location>
        <topology evidence="1">Multi-pass membrane protein</topology>
    </subcellularLocation>
</comment>
<dbReference type="InterPro" id="IPR011701">
    <property type="entry name" value="MFS"/>
</dbReference>
<comment type="similarity">
    <text evidence="2">Belongs to the major facilitator superfamily.</text>
</comment>
<evidence type="ECO:0000256" key="6">
    <source>
        <dbReference type="SAM" id="MobiDB-lite"/>
    </source>
</evidence>
<evidence type="ECO:0000256" key="1">
    <source>
        <dbReference type="ARBA" id="ARBA00004141"/>
    </source>
</evidence>
<evidence type="ECO:0000313" key="9">
    <source>
        <dbReference type="EMBL" id="VEU20353.1"/>
    </source>
</evidence>
<dbReference type="InParanoid" id="A0A448YHP6"/>
<feature type="transmembrane region" description="Helical" evidence="7">
    <location>
        <begin position="316"/>
        <end position="341"/>
    </location>
</feature>
<gene>
    <name evidence="9" type="ORF">BRENAR_LOCUS1088</name>
</gene>
<evidence type="ECO:0000256" key="7">
    <source>
        <dbReference type="SAM" id="Phobius"/>
    </source>
</evidence>
<feature type="transmembrane region" description="Helical" evidence="7">
    <location>
        <begin position="54"/>
        <end position="74"/>
    </location>
</feature>
<keyword evidence="5 7" id="KW-0472">Membrane</keyword>
<evidence type="ECO:0000256" key="4">
    <source>
        <dbReference type="ARBA" id="ARBA00022989"/>
    </source>
</evidence>
<dbReference type="Pfam" id="PF07690">
    <property type="entry name" value="MFS_1"/>
    <property type="match status" value="1"/>
</dbReference>
<reference evidence="9 10" key="1">
    <citation type="submission" date="2018-12" db="EMBL/GenBank/DDBJ databases">
        <authorList>
            <person name="Tiukova I."/>
            <person name="Dainat J."/>
        </authorList>
    </citation>
    <scope>NUCLEOTIDE SEQUENCE [LARGE SCALE GENOMIC DNA]</scope>
</reference>
<dbReference type="FunCoup" id="A0A448YHP6">
    <property type="interactions" value="83"/>
</dbReference>
<evidence type="ECO:0000256" key="2">
    <source>
        <dbReference type="ARBA" id="ARBA00008335"/>
    </source>
</evidence>
<feature type="transmembrane region" description="Helical" evidence="7">
    <location>
        <begin position="180"/>
        <end position="206"/>
    </location>
</feature>
<sequence>MTDSDNDSDKIDIEKDKRELDVPNQTQPPSGKFRESDAGDGTVREDHILKGMRFYMCAISLLLCLFLVALDQMITAAVLTTISDHFNEFNKMTWIFSAFMTPLGCCAQVWARLSISFGRKWIMLSGVVLFELGSLIAGVSNSMNMFIGGRAIQGIGGSAIQSCVMIIATEITTIDKKPLLFASLSITYVVASVIGPLVGGTFGSYVTWRWCFYLNLCCGAVILPFFVFTYRPKPPVGSFMKKLKTVDWLDNFLMIAACVLILLGISFGQTEPSWKTASTICCFVLGGLLLIAFLVYNFKFSKYPTLPGDIVAKPAILMAFGTFSLNYSVLMVLAQFLSIYVQNVLGFDSFHSGLFILPCAIASGFTAIITGITMRKIRYILSVLWQESFFQYRWD</sequence>
<keyword evidence="3 7" id="KW-0812">Transmembrane</keyword>
<dbReference type="SUPFAM" id="SSF103473">
    <property type="entry name" value="MFS general substrate transporter"/>
    <property type="match status" value="1"/>
</dbReference>
<feature type="transmembrane region" description="Helical" evidence="7">
    <location>
        <begin position="212"/>
        <end position="230"/>
    </location>
</feature>
<keyword evidence="10" id="KW-1185">Reference proteome</keyword>
<dbReference type="AlphaFoldDB" id="A0A448YHP6"/>
<dbReference type="PRINTS" id="PR01036">
    <property type="entry name" value="TCRTETB"/>
</dbReference>
<dbReference type="GO" id="GO:0005886">
    <property type="term" value="C:plasma membrane"/>
    <property type="evidence" value="ECO:0007669"/>
    <property type="project" value="TreeGrafter"/>
</dbReference>
<evidence type="ECO:0000313" key="10">
    <source>
        <dbReference type="Proteomes" id="UP000290900"/>
    </source>
</evidence>
<keyword evidence="4 7" id="KW-1133">Transmembrane helix</keyword>
<dbReference type="PROSITE" id="PS50850">
    <property type="entry name" value="MFS"/>
    <property type="match status" value="1"/>
</dbReference>
<dbReference type="PANTHER" id="PTHR23501">
    <property type="entry name" value="MAJOR FACILITATOR SUPERFAMILY"/>
    <property type="match status" value="1"/>
</dbReference>
<organism evidence="9 10">
    <name type="scientific">Brettanomyces naardenensis</name>
    <name type="common">Yeast</name>
    <dbReference type="NCBI Taxonomy" id="13370"/>
    <lineage>
        <taxon>Eukaryota</taxon>
        <taxon>Fungi</taxon>
        <taxon>Dikarya</taxon>
        <taxon>Ascomycota</taxon>
        <taxon>Saccharomycotina</taxon>
        <taxon>Pichiomycetes</taxon>
        <taxon>Pichiales</taxon>
        <taxon>Pichiaceae</taxon>
        <taxon>Brettanomyces</taxon>
    </lineage>
</organism>
<dbReference type="Gene3D" id="1.20.1720.10">
    <property type="entry name" value="Multidrug resistance protein D"/>
    <property type="match status" value="1"/>
</dbReference>
<feature type="transmembrane region" description="Helical" evidence="7">
    <location>
        <begin position="94"/>
        <end position="114"/>
    </location>
</feature>
<dbReference type="OrthoDB" id="10021397at2759"/>
<dbReference type="EMBL" id="CAACVR010000003">
    <property type="protein sequence ID" value="VEU20353.1"/>
    <property type="molecule type" value="Genomic_DNA"/>
</dbReference>
<dbReference type="InterPro" id="IPR020846">
    <property type="entry name" value="MFS_dom"/>
</dbReference>
<dbReference type="PANTHER" id="PTHR23501:SF198">
    <property type="entry name" value="AZOLE RESISTANCE PROTEIN 1-RELATED"/>
    <property type="match status" value="1"/>
</dbReference>
<evidence type="ECO:0000256" key="3">
    <source>
        <dbReference type="ARBA" id="ARBA00022692"/>
    </source>
</evidence>
<feature type="transmembrane region" description="Helical" evidence="7">
    <location>
        <begin position="151"/>
        <end position="168"/>
    </location>
</feature>
<feature type="transmembrane region" description="Helical" evidence="7">
    <location>
        <begin position="276"/>
        <end position="296"/>
    </location>
</feature>
<feature type="transmembrane region" description="Helical" evidence="7">
    <location>
        <begin position="353"/>
        <end position="372"/>
    </location>
</feature>
<feature type="region of interest" description="Disordered" evidence="6">
    <location>
        <begin position="1"/>
        <end position="39"/>
    </location>
</feature>
<accession>A0A448YHP6</accession>
<feature type="transmembrane region" description="Helical" evidence="7">
    <location>
        <begin position="251"/>
        <end position="270"/>
    </location>
</feature>
<evidence type="ECO:0000256" key="5">
    <source>
        <dbReference type="ARBA" id="ARBA00023136"/>
    </source>
</evidence>
<name>A0A448YHP6_BRENA</name>
<dbReference type="Proteomes" id="UP000290900">
    <property type="component" value="Unassembled WGS sequence"/>
</dbReference>
<protein>
    <submittedName>
        <fullName evidence="9">DEKNAAC101087</fullName>
    </submittedName>
</protein>
<proteinExistence type="inferred from homology"/>
<feature type="transmembrane region" description="Helical" evidence="7">
    <location>
        <begin position="121"/>
        <end position="139"/>
    </location>
</feature>
<dbReference type="InterPro" id="IPR036259">
    <property type="entry name" value="MFS_trans_sf"/>
</dbReference>
<dbReference type="GO" id="GO:0022857">
    <property type="term" value="F:transmembrane transporter activity"/>
    <property type="evidence" value="ECO:0007669"/>
    <property type="project" value="InterPro"/>
</dbReference>